<dbReference type="AlphaFoldDB" id="A0A9W2UYI8"/>
<feature type="compositionally biased region" description="Polar residues" evidence="1">
    <location>
        <begin position="1"/>
        <end position="19"/>
    </location>
</feature>
<dbReference type="RefSeq" id="XP_053751477.1">
    <property type="nucleotide sequence ID" value="XM_053895502.1"/>
</dbReference>
<evidence type="ECO:0000256" key="1">
    <source>
        <dbReference type="SAM" id="MobiDB-lite"/>
    </source>
</evidence>
<dbReference type="GeneID" id="109249038"/>
<evidence type="ECO:0000313" key="2">
    <source>
        <dbReference type="Proteomes" id="UP001165780"/>
    </source>
</evidence>
<organism evidence="2 3">
    <name type="scientific">Panthera pardus</name>
    <name type="common">Leopard</name>
    <name type="synonym">Felis pardus</name>
    <dbReference type="NCBI Taxonomy" id="9691"/>
    <lineage>
        <taxon>Eukaryota</taxon>
        <taxon>Metazoa</taxon>
        <taxon>Chordata</taxon>
        <taxon>Craniata</taxon>
        <taxon>Vertebrata</taxon>
        <taxon>Euteleostomi</taxon>
        <taxon>Mammalia</taxon>
        <taxon>Eutheria</taxon>
        <taxon>Laurasiatheria</taxon>
        <taxon>Carnivora</taxon>
        <taxon>Feliformia</taxon>
        <taxon>Felidae</taxon>
        <taxon>Pantherinae</taxon>
        <taxon>Panthera</taxon>
    </lineage>
</organism>
<gene>
    <name evidence="3" type="primary">CUNH12orf54</name>
</gene>
<accession>A0A9W2UYI8</accession>
<dbReference type="InterPro" id="IPR031465">
    <property type="entry name" value="DUF4681"/>
</dbReference>
<dbReference type="CTD" id="123521370"/>
<keyword evidence="2" id="KW-1185">Reference proteome</keyword>
<protein>
    <submittedName>
        <fullName evidence="3">Uncharacterized protein C12orf54 homolog isoform X3</fullName>
    </submittedName>
</protein>
<name>A0A9W2UYI8_PANPR</name>
<proteinExistence type="predicted"/>
<dbReference type="Pfam" id="PF15732">
    <property type="entry name" value="DUF4681"/>
    <property type="match status" value="1"/>
</dbReference>
<reference evidence="3" key="1">
    <citation type="submission" date="2025-08" db="UniProtKB">
        <authorList>
            <consortium name="RefSeq"/>
        </authorList>
    </citation>
    <scope>IDENTIFICATION</scope>
    <source>
        <tissue evidence="3">Whole blood</tissue>
    </source>
</reference>
<sequence length="116" mass="13533">MAQHTFQDQEQRTSIQQNRKSTDDTMQPKEIQLTITEALWDQVLMAFRDIQKELQEDARIRGMSNCSMIPRSFAFGTGAQLRLPEKKRSYSADITSDPEEKLTLMDKDTMIFGRTW</sequence>
<feature type="region of interest" description="Disordered" evidence="1">
    <location>
        <begin position="1"/>
        <end position="27"/>
    </location>
</feature>
<dbReference type="Proteomes" id="UP001165780">
    <property type="component" value="Unplaced"/>
</dbReference>
<evidence type="ECO:0000313" key="3">
    <source>
        <dbReference type="RefSeq" id="XP_053751477.1"/>
    </source>
</evidence>